<reference evidence="1 2" key="1">
    <citation type="submission" date="2021-03" db="EMBL/GenBank/DDBJ databases">
        <title>Genomic Encyclopedia of Type Strains, Phase IV (KMG-IV): sequencing the most valuable type-strain genomes for metagenomic binning, comparative biology and taxonomic classification.</title>
        <authorList>
            <person name="Goeker M."/>
        </authorList>
    </citation>
    <scope>NUCLEOTIDE SEQUENCE [LARGE SCALE GENOMIC DNA]</scope>
    <source>
        <strain evidence="1 2">DSM 26048</strain>
    </source>
</reference>
<dbReference type="Proteomes" id="UP001519287">
    <property type="component" value="Unassembled WGS sequence"/>
</dbReference>
<proteinExistence type="predicted"/>
<comment type="caution">
    <text evidence="1">The sequence shown here is derived from an EMBL/GenBank/DDBJ whole genome shotgun (WGS) entry which is preliminary data.</text>
</comment>
<protein>
    <recommendedName>
        <fullName evidence="3">DNA-binding protein</fullName>
    </recommendedName>
</protein>
<accession>A0ABS4IXW1</accession>
<evidence type="ECO:0000313" key="2">
    <source>
        <dbReference type="Proteomes" id="UP001519287"/>
    </source>
</evidence>
<name>A0ABS4IXW1_9BACL</name>
<dbReference type="EMBL" id="JAGGLB010000008">
    <property type="protein sequence ID" value="MBP1991394.1"/>
    <property type="molecule type" value="Genomic_DNA"/>
</dbReference>
<evidence type="ECO:0000313" key="1">
    <source>
        <dbReference type="EMBL" id="MBP1991394.1"/>
    </source>
</evidence>
<sequence>MDISQLSKIIMGTEEAAKEWDLSQDHVKKLCRLGKCHALQVGRTWILLKNQPNPKKNAGNI</sequence>
<gene>
    <name evidence="1" type="ORF">J2Z66_003001</name>
</gene>
<keyword evidence="2" id="KW-1185">Reference proteome</keyword>
<evidence type="ECO:0008006" key="3">
    <source>
        <dbReference type="Google" id="ProtNLM"/>
    </source>
</evidence>
<dbReference type="RefSeq" id="WP_209972144.1">
    <property type="nucleotide sequence ID" value="NZ_JAGGLB010000008.1"/>
</dbReference>
<organism evidence="1 2">
    <name type="scientific">Paenibacillus eucommiae</name>
    <dbReference type="NCBI Taxonomy" id="1355755"/>
    <lineage>
        <taxon>Bacteria</taxon>
        <taxon>Bacillati</taxon>
        <taxon>Bacillota</taxon>
        <taxon>Bacilli</taxon>
        <taxon>Bacillales</taxon>
        <taxon>Paenibacillaceae</taxon>
        <taxon>Paenibacillus</taxon>
    </lineage>
</organism>